<gene>
    <name evidence="1" type="ORF">A6M21_08830</name>
</gene>
<evidence type="ECO:0000313" key="2">
    <source>
        <dbReference type="Proteomes" id="UP000078532"/>
    </source>
</evidence>
<dbReference type="EMBL" id="LYVF01000137">
    <property type="protein sequence ID" value="OAT82256.1"/>
    <property type="molecule type" value="Genomic_DNA"/>
</dbReference>
<accession>A0A1B7LF26</accession>
<organism evidence="1 2">
    <name type="scientific">Desulfotomaculum copahuensis</name>
    <dbReference type="NCBI Taxonomy" id="1838280"/>
    <lineage>
        <taxon>Bacteria</taxon>
        <taxon>Bacillati</taxon>
        <taxon>Bacillota</taxon>
        <taxon>Clostridia</taxon>
        <taxon>Eubacteriales</taxon>
        <taxon>Desulfotomaculaceae</taxon>
        <taxon>Desulfotomaculum</taxon>
    </lineage>
</organism>
<name>A0A1B7LF26_9FIRM</name>
<protein>
    <submittedName>
        <fullName evidence="1">Uncharacterized protein</fullName>
    </submittedName>
</protein>
<reference evidence="1 2" key="1">
    <citation type="submission" date="2016-04" db="EMBL/GenBank/DDBJ databases">
        <authorList>
            <person name="Evans L.H."/>
            <person name="Alamgir A."/>
            <person name="Owens N."/>
            <person name="Weber N.D."/>
            <person name="Virtaneva K."/>
            <person name="Barbian K."/>
            <person name="Babar A."/>
            <person name="Rosenke K."/>
        </authorList>
    </citation>
    <scope>NUCLEOTIDE SEQUENCE [LARGE SCALE GENOMIC DNA]</scope>
    <source>
        <strain evidence="1 2">LMa1</strain>
    </source>
</reference>
<sequence>MCLNRCGESGAGCQFSIASGDIFTTGGQESAMAELIFTRPFTLTFDMRFAKISFADGKKNPDGRGKGKPHPGE</sequence>
<comment type="caution">
    <text evidence="1">The sequence shown here is derived from an EMBL/GenBank/DDBJ whole genome shotgun (WGS) entry which is preliminary data.</text>
</comment>
<keyword evidence="2" id="KW-1185">Reference proteome</keyword>
<proteinExistence type="predicted"/>
<evidence type="ECO:0000313" key="1">
    <source>
        <dbReference type="EMBL" id="OAT82256.1"/>
    </source>
</evidence>
<dbReference type="STRING" id="1838280.A6M21_08830"/>
<dbReference type="AlphaFoldDB" id="A0A1B7LF26"/>
<dbReference type="Proteomes" id="UP000078532">
    <property type="component" value="Unassembled WGS sequence"/>
</dbReference>